<evidence type="ECO:0000313" key="1">
    <source>
        <dbReference type="EMBL" id="KIA59630.1"/>
    </source>
</evidence>
<protein>
    <submittedName>
        <fullName evidence="1">Uncharacterized protein</fullName>
    </submittedName>
</protein>
<keyword evidence="2" id="KW-1185">Reference proteome</keyword>
<reference evidence="1 2" key="1">
    <citation type="journal article" date="2014" name="Int. J. Syst. Evol. Microbiol.">
        <title>Nocardia vulneris sp. nov., isolated from wounds of human patients in North America.</title>
        <authorList>
            <person name="Lasker B.A."/>
            <person name="Bell M."/>
            <person name="Klenk H.P."/>
            <person name="Sproer C."/>
            <person name="Schumann C."/>
            <person name="Schumann P."/>
            <person name="Brown J.M."/>
        </authorList>
    </citation>
    <scope>NUCLEOTIDE SEQUENCE [LARGE SCALE GENOMIC DNA]</scope>
    <source>
        <strain evidence="1 2">W9851</strain>
    </source>
</reference>
<name>A0ABR4Z2R9_9NOCA</name>
<sequence length="351" mass="38386">MSFEFMPFTPCYGHEYQVKWPIFGPGDQFLQLFIMPNWSIVGPNFTNTLGIRLMHMGIGGDSVRIQQWANMTSLSNDVASASSPVPLDGSVPLTLKVWVEDDRFAVVWINGILACQGMLNSVFFTGPGRRGMNLMQFSTASALYQWANVYDRRPSCPGVERWVPGFADDFNRPNGQVDNGWSVFDPAGQIYSGSYATTGGSDGHRAIIRDSGITSGYQRATAVVSSNVDPPNANASAGIFLRSNAEGTQALACLVFSDQISIVRMSGSLTNPTWSLYSYANVATNPGDRITFSAWGDWAWVEINGERQLYAANVSSVVPATNSYMGLRVSRTPFNDSLSWDSVDFFSGIGF</sequence>
<dbReference type="EMBL" id="JNFP01000100">
    <property type="protein sequence ID" value="KIA59630.1"/>
    <property type="molecule type" value="Genomic_DNA"/>
</dbReference>
<gene>
    <name evidence="1" type="ORF">FG87_41830</name>
</gene>
<proteinExistence type="predicted"/>
<comment type="caution">
    <text evidence="1">The sequence shown here is derived from an EMBL/GenBank/DDBJ whole genome shotgun (WGS) entry which is preliminary data.</text>
</comment>
<evidence type="ECO:0000313" key="2">
    <source>
        <dbReference type="Proteomes" id="UP000031364"/>
    </source>
</evidence>
<organism evidence="1 2">
    <name type="scientific">Nocardia vulneris</name>
    <dbReference type="NCBI Taxonomy" id="1141657"/>
    <lineage>
        <taxon>Bacteria</taxon>
        <taxon>Bacillati</taxon>
        <taxon>Actinomycetota</taxon>
        <taxon>Actinomycetes</taxon>
        <taxon>Mycobacteriales</taxon>
        <taxon>Nocardiaceae</taxon>
        <taxon>Nocardia</taxon>
    </lineage>
</organism>
<dbReference type="Proteomes" id="UP000031364">
    <property type="component" value="Unassembled WGS sequence"/>
</dbReference>
<accession>A0ABR4Z2R9</accession>